<evidence type="ECO:0000256" key="1">
    <source>
        <dbReference type="ARBA" id="ARBA00023015"/>
    </source>
</evidence>
<name>A0ABU5E5C2_9PROT</name>
<evidence type="ECO:0000313" key="6">
    <source>
        <dbReference type="Proteomes" id="UP001279642"/>
    </source>
</evidence>
<dbReference type="PROSITE" id="PS50043">
    <property type="entry name" value="HTH_LUXR_2"/>
    <property type="match status" value="1"/>
</dbReference>
<evidence type="ECO:0000313" key="5">
    <source>
        <dbReference type="EMBL" id="MDY0881461.1"/>
    </source>
</evidence>
<dbReference type="InterPro" id="IPR036388">
    <property type="entry name" value="WH-like_DNA-bd_sf"/>
</dbReference>
<sequence length="341" mass="37509">MRFLGHVTPLLHGKVATIATFASGDEADHLHAFHLQAGESTQPAADADGKADMPVASKENSMRSALPIATLQHLLTLETPSVTAMSIDQPCLFHDLGMTQALIGLCSRHDGALRYIAVGCRHEPGFSMADELQLQPLLPHIARSLHLHLLIDRLSAGVNTAATLLDRLPLGIIFFDEHATCLSMNENARRAVNEARSLLRHMQTYILSRAKTGRPGGKGTRPHVLTLPPNMGEQHFFLLTWDILAEGQDRMHTVFFILSPDQKVQIDDQALCRLFRLTAAEARVAGLIANGTHLDDIAEQLDVSLNTVRTHLRHIFEKTGVERQADLVHLLLRALVAIRAP</sequence>
<comment type="caution">
    <text evidence="5">The sequence shown here is derived from an EMBL/GenBank/DDBJ whole genome shotgun (WGS) entry which is preliminary data.</text>
</comment>
<gene>
    <name evidence="5" type="ORF">SMD27_01260</name>
</gene>
<dbReference type="RefSeq" id="WP_320506525.1">
    <property type="nucleotide sequence ID" value="NZ_JAXCLW010000001.1"/>
</dbReference>
<dbReference type="SUPFAM" id="SSF46894">
    <property type="entry name" value="C-terminal effector domain of the bipartite response regulators"/>
    <property type="match status" value="1"/>
</dbReference>
<dbReference type="Proteomes" id="UP001279642">
    <property type="component" value="Unassembled WGS sequence"/>
</dbReference>
<accession>A0ABU5E5C2</accession>
<keyword evidence="1" id="KW-0805">Transcription regulation</keyword>
<dbReference type="Pfam" id="PF00196">
    <property type="entry name" value="GerE"/>
    <property type="match status" value="1"/>
</dbReference>
<proteinExistence type="predicted"/>
<dbReference type="InterPro" id="IPR016032">
    <property type="entry name" value="Sig_transdc_resp-reg_C-effctor"/>
</dbReference>
<evidence type="ECO:0000256" key="2">
    <source>
        <dbReference type="ARBA" id="ARBA00023125"/>
    </source>
</evidence>
<keyword evidence="2" id="KW-0238">DNA-binding</keyword>
<evidence type="ECO:0000256" key="3">
    <source>
        <dbReference type="ARBA" id="ARBA00023163"/>
    </source>
</evidence>
<dbReference type="Gene3D" id="1.10.10.10">
    <property type="entry name" value="Winged helix-like DNA-binding domain superfamily/Winged helix DNA-binding domain"/>
    <property type="match status" value="1"/>
</dbReference>
<dbReference type="PRINTS" id="PR00038">
    <property type="entry name" value="HTHLUXR"/>
</dbReference>
<protein>
    <submittedName>
        <fullName evidence="5">Helix-turn-helix transcriptional regulator</fullName>
    </submittedName>
</protein>
<dbReference type="InterPro" id="IPR000792">
    <property type="entry name" value="Tscrpt_reg_LuxR_C"/>
</dbReference>
<dbReference type="EMBL" id="JAXCLW010000001">
    <property type="protein sequence ID" value="MDY0881461.1"/>
    <property type="molecule type" value="Genomic_DNA"/>
</dbReference>
<dbReference type="SMART" id="SM00421">
    <property type="entry name" value="HTH_LUXR"/>
    <property type="match status" value="1"/>
</dbReference>
<dbReference type="PANTHER" id="PTHR44688:SF16">
    <property type="entry name" value="DNA-BINDING TRANSCRIPTIONAL ACTIVATOR DEVR_DOSR"/>
    <property type="match status" value="1"/>
</dbReference>
<dbReference type="CDD" id="cd06170">
    <property type="entry name" value="LuxR_C_like"/>
    <property type="match status" value="1"/>
</dbReference>
<evidence type="ECO:0000259" key="4">
    <source>
        <dbReference type="PROSITE" id="PS50043"/>
    </source>
</evidence>
<feature type="domain" description="HTH luxR-type" evidence="4">
    <location>
        <begin position="270"/>
        <end position="335"/>
    </location>
</feature>
<reference evidence="5 6" key="1">
    <citation type="journal article" date="2016" name="Antonie Van Leeuwenhoek">
        <title>Dongia soli sp. nov., isolated from soil from Dokdo, Korea.</title>
        <authorList>
            <person name="Kim D.U."/>
            <person name="Lee H."/>
            <person name="Kim H."/>
            <person name="Kim S.G."/>
            <person name="Ka J.O."/>
        </authorList>
    </citation>
    <scope>NUCLEOTIDE SEQUENCE [LARGE SCALE GENOMIC DNA]</scope>
    <source>
        <strain evidence="5 6">D78</strain>
    </source>
</reference>
<organism evidence="5 6">
    <name type="scientific">Dongia soli</name>
    <dbReference type="NCBI Taxonomy" id="600628"/>
    <lineage>
        <taxon>Bacteria</taxon>
        <taxon>Pseudomonadati</taxon>
        <taxon>Pseudomonadota</taxon>
        <taxon>Alphaproteobacteria</taxon>
        <taxon>Rhodospirillales</taxon>
        <taxon>Dongiaceae</taxon>
        <taxon>Dongia</taxon>
    </lineage>
</organism>
<keyword evidence="3" id="KW-0804">Transcription</keyword>
<dbReference type="PANTHER" id="PTHR44688">
    <property type="entry name" value="DNA-BINDING TRANSCRIPTIONAL ACTIVATOR DEVR_DOSR"/>
    <property type="match status" value="1"/>
</dbReference>
<keyword evidence="6" id="KW-1185">Reference proteome</keyword>